<dbReference type="Proteomes" id="UP000024635">
    <property type="component" value="Unassembled WGS sequence"/>
</dbReference>
<dbReference type="Gene3D" id="1.10.20.10">
    <property type="entry name" value="Histone, subunit A"/>
    <property type="match status" value="1"/>
</dbReference>
<accession>A0A016SUL7</accession>
<protein>
    <submittedName>
        <fullName evidence="1">Uncharacterized protein</fullName>
    </submittedName>
</protein>
<comment type="caution">
    <text evidence="1">The sequence shown here is derived from an EMBL/GenBank/DDBJ whole genome shotgun (WGS) entry which is preliminary data.</text>
</comment>
<keyword evidence="2" id="KW-1185">Reference proteome</keyword>
<organism evidence="1 2">
    <name type="scientific">Ancylostoma ceylanicum</name>
    <dbReference type="NCBI Taxonomy" id="53326"/>
    <lineage>
        <taxon>Eukaryota</taxon>
        <taxon>Metazoa</taxon>
        <taxon>Ecdysozoa</taxon>
        <taxon>Nematoda</taxon>
        <taxon>Chromadorea</taxon>
        <taxon>Rhabditida</taxon>
        <taxon>Rhabditina</taxon>
        <taxon>Rhabditomorpha</taxon>
        <taxon>Strongyloidea</taxon>
        <taxon>Ancylostomatidae</taxon>
        <taxon>Ancylostomatinae</taxon>
        <taxon>Ancylostoma</taxon>
    </lineage>
</organism>
<proteinExistence type="predicted"/>
<dbReference type="STRING" id="53326.A0A016SUL7"/>
<dbReference type="EMBL" id="JARK01001512">
    <property type="protein sequence ID" value="EYB94051.1"/>
    <property type="molecule type" value="Genomic_DNA"/>
</dbReference>
<evidence type="ECO:0000313" key="2">
    <source>
        <dbReference type="Proteomes" id="UP000024635"/>
    </source>
</evidence>
<dbReference type="InterPro" id="IPR009072">
    <property type="entry name" value="Histone-fold"/>
</dbReference>
<evidence type="ECO:0000313" key="1">
    <source>
        <dbReference type="EMBL" id="EYB94051.1"/>
    </source>
</evidence>
<reference evidence="2" key="1">
    <citation type="journal article" date="2015" name="Nat. Genet.">
        <title>The genome and transcriptome of the zoonotic hookworm Ancylostoma ceylanicum identify infection-specific gene families.</title>
        <authorList>
            <person name="Schwarz E.M."/>
            <person name="Hu Y."/>
            <person name="Antoshechkin I."/>
            <person name="Miller M.M."/>
            <person name="Sternberg P.W."/>
            <person name="Aroian R.V."/>
        </authorList>
    </citation>
    <scope>NUCLEOTIDE SEQUENCE</scope>
    <source>
        <strain evidence="2">HY135</strain>
    </source>
</reference>
<gene>
    <name evidence="1" type="primary">Acey_s0176.g556</name>
    <name evidence="1" type="ORF">Y032_0176g556</name>
</gene>
<dbReference type="AlphaFoldDB" id="A0A016SUL7"/>
<sequence>MDFPFSACAVMAPNEKCDLEELVELENDIFVVYATFVSVKFTFNSNTLCYKALRIRKVQMETRGRGTIERRAAWSASNPYRSFLKTVQSNSLLDDVFKRIIFEDPRLAHCDKRSAISSREVQMAVILIFLSRSWPTAPGIEVLTKRIHLLQHFFLLVH</sequence>
<dbReference type="SUPFAM" id="SSF47113">
    <property type="entry name" value="Histone-fold"/>
    <property type="match status" value="1"/>
</dbReference>
<name>A0A016SUL7_9BILA</name>
<dbReference type="GO" id="GO:0046982">
    <property type="term" value="F:protein heterodimerization activity"/>
    <property type="evidence" value="ECO:0007669"/>
    <property type="project" value="InterPro"/>
</dbReference>